<name>A0A8S5TN22_9CAUD</name>
<proteinExistence type="predicted"/>
<reference evidence="1" key="1">
    <citation type="journal article" date="2021" name="Proc. Natl. Acad. Sci. U.S.A.">
        <title>A Catalog of Tens of Thousands of Viruses from Human Metagenomes Reveals Hidden Associations with Chronic Diseases.</title>
        <authorList>
            <person name="Tisza M.J."/>
            <person name="Buck C.B."/>
        </authorList>
    </citation>
    <scope>NUCLEOTIDE SEQUENCE</scope>
    <source>
        <strain evidence="1">Ctu6J18</strain>
    </source>
</reference>
<organism evidence="1">
    <name type="scientific">Myoviridae sp. ctu6J18</name>
    <dbReference type="NCBI Taxonomy" id="2827714"/>
    <lineage>
        <taxon>Viruses</taxon>
        <taxon>Duplodnaviria</taxon>
        <taxon>Heunggongvirae</taxon>
        <taxon>Uroviricota</taxon>
        <taxon>Caudoviricetes</taxon>
    </lineage>
</organism>
<evidence type="ECO:0000313" key="1">
    <source>
        <dbReference type="EMBL" id="DAF64531.1"/>
    </source>
</evidence>
<dbReference type="EMBL" id="BK032862">
    <property type="protein sequence ID" value="DAF64531.1"/>
    <property type="molecule type" value="Genomic_DNA"/>
</dbReference>
<accession>A0A8S5TN22</accession>
<protein>
    <submittedName>
        <fullName evidence="1">Uncharacterized protein</fullName>
    </submittedName>
</protein>
<sequence>MHTIFRATWRKLNRRKGCASRAKAVNVQQVLRRKPFE</sequence>